<dbReference type="RefSeq" id="WP_165846438.1">
    <property type="nucleotide sequence ID" value="NZ_UNSC01000006.1"/>
</dbReference>
<dbReference type="Proteomes" id="UP000262142">
    <property type="component" value="Unassembled WGS sequence"/>
</dbReference>
<evidence type="ECO:0000313" key="4">
    <source>
        <dbReference type="Proteomes" id="UP000262142"/>
    </source>
</evidence>
<dbReference type="EC" id="4.2.1.46" evidence="3"/>
<gene>
    <name evidence="3" type="primary">rffG</name>
    <name evidence="3" type="ORF">SAMEA104719789_01336</name>
</gene>
<keyword evidence="4" id="KW-1185">Reference proteome</keyword>
<keyword evidence="3" id="KW-0456">Lyase</keyword>
<accession>A0A383U2N6</accession>
<name>A0A383U2N6_9FLAO</name>
<feature type="domain" description="NAD-dependent epimerase/dehydratase" evidence="2">
    <location>
        <begin position="3"/>
        <end position="213"/>
    </location>
</feature>
<dbReference type="EMBL" id="UNSC01000006">
    <property type="protein sequence ID" value="SZD73526.1"/>
    <property type="molecule type" value="Genomic_DNA"/>
</dbReference>
<dbReference type="SUPFAM" id="SSF51735">
    <property type="entry name" value="NAD(P)-binding Rossmann-fold domains"/>
    <property type="match status" value="1"/>
</dbReference>
<dbReference type="Pfam" id="PF01370">
    <property type="entry name" value="Epimerase"/>
    <property type="match status" value="1"/>
</dbReference>
<protein>
    <submittedName>
        <fullName evidence="3">dTDP-glucose 4,6-dehydratase 2</fullName>
        <ecNumber evidence="3">4.2.1.46</ecNumber>
    </submittedName>
</protein>
<dbReference type="GO" id="GO:0008460">
    <property type="term" value="F:dTDP-glucose 4,6-dehydratase activity"/>
    <property type="evidence" value="ECO:0007669"/>
    <property type="project" value="UniProtKB-EC"/>
</dbReference>
<reference evidence="3 4" key="1">
    <citation type="submission" date="2018-09" db="EMBL/GenBank/DDBJ databases">
        <authorList>
            <consortium name="Pathogen Informatics"/>
        </authorList>
    </citation>
    <scope>NUCLEOTIDE SEQUENCE [LARGE SCALE GENOMIC DNA]</scope>
    <source>
        <strain evidence="3 4">OH-22767</strain>
    </source>
</reference>
<sequence length="301" mass="34843">MRILITGGAGYIGYSLVQSLDKNESVTKITVFDNLYKKNFNFFTQGENLNKTIFAKGDILNIYELEKVVKNQDIVIHLAAHVDSPFNYQDNYKYEQVNHYGTVVLFNLLEKFPPQKVIFASSAAVYGFKQNVTENTPPEPMNYYGSSKLNAENYLKILEKKSQVYLLRLGNVFGYNPMLRMDSVINKLMMEALIYKKIKIYGNGNQIRPFIHLPSLIENLQQFIFGNKESGVYNLVEFNQNMNEIRDFLIEGNSDLEFVYLNSNQEVKSLEMFSEKMKIKANPAEKLALAYQEFEKNVRIF</sequence>
<evidence type="ECO:0000256" key="1">
    <source>
        <dbReference type="ARBA" id="ARBA00007637"/>
    </source>
</evidence>
<evidence type="ECO:0000259" key="2">
    <source>
        <dbReference type="Pfam" id="PF01370"/>
    </source>
</evidence>
<proteinExistence type="inferred from homology"/>
<organism evidence="3 4">
    <name type="scientific">Candidatus Ornithobacterium hominis</name>
    <dbReference type="NCBI Taxonomy" id="2497989"/>
    <lineage>
        <taxon>Bacteria</taxon>
        <taxon>Pseudomonadati</taxon>
        <taxon>Bacteroidota</taxon>
        <taxon>Flavobacteriia</taxon>
        <taxon>Flavobacteriales</taxon>
        <taxon>Weeksellaceae</taxon>
        <taxon>Ornithobacterium</taxon>
    </lineage>
</organism>
<dbReference type="InterPro" id="IPR036291">
    <property type="entry name" value="NAD(P)-bd_dom_sf"/>
</dbReference>
<dbReference type="CDD" id="cd08946">
    <property type="entry name" value="SDR_e"/>
    <property type="match status" value="1"/>
</dbReference>
<dbReference type="PANTHER" id="PTHR43000">
    <property type="entry name" value="DTDP-D-GLUCOSE 4,6-DEHYDRATASE-RELATED"/>
    <property type="match status" value="1"/>
</dbReference>
<dbReference type="InterPro" id="IPR001509">
    <property type="entry name" value="Epimerase_deHydtase"/>
</dbReference>
<evidence type="ECO:0000313" key="3">
    <source>
        <dbReference type="EMBL" id="SZD73526.1"/>
    </source>
</evidence>
<dbReference type="Gene3D" id="3.40.50.720">
    <property type="entry name" value="NAD(P)-binding Rossmann-like Domain"/>
    <property type="match status" value="1"/>
</dbReference>
<comment type="similarity">
    <text evidence="1">Belongs to the NAD(P)-dependent epimerase/dehydratase family.</text>
</comment>
<dbReference type="AlphaFoldDB" id="A0A383U2N6"/>